<dbReference type="EC" id="2.5.1.19" evidence="8"/>
<dbReference type="Proteomes" id="UP000886865">
    <property type="component" value="Unassembled WGS sequence"/>
</dbReference>
<keyword evidence="6 8" id="KW-0057">Aromatic amino acid biosynthesis</keyword>
<dbReference type="PANTHER" id="PTHR21090:SF5">
    <property type="entry name" value="PENTAFUNCTIONAL AROM POLYPEPTIDE"/>
    <property type="match status" value="1"/>
</dbReference>
<feature type="domain" description="Enolpyruvate transferase" evidence="9">
    <location>
        <begin position="9"/>
        <end position="425"/>
    </location>
</feature>
<dbReference type="InterPro" id="IPR036968">
    <property type="entry name" value="Enolpyruvate_Tfrase_sf"/>
</dbReference>
<dbReference type="GO" id="GO:0009073">
    <property type="term" value="P:aromatic amino acid family biosynthetic process"/>
    <property type="evidence" value="ECO:0007669"/>
    <property type="project" value="UniProtKB-KW"/>
</dbReference>
<evidence type="ECO:0000313" key="10">
    <source>
        <dbReference type="EMBL" id="HIS74113.1"/>
    </source>
</evidence>
<keyword evidence="4 8" id="KW-0028">Amino-acid biosynthesis</keyword>
<dbReference type="AlphaFoldDB" id="A0A9D1FI15"/>
<reference evidence="10" key="2">
    <citation type="journal article" date="2021" name="PeerJ">
        <title>Extensive microbial diversity within the chicken gut microbiome revealed by metagenomics and culture.</title>
        <authorList>
            <person name="Gilroy R."/>
            <person name="Ravi A."/>
            <person name="Getino M."/>
            <person name="Pursley I."/>
            <person name="Horton D.L."/>
            <person name="Alikhan N.F."/>
            <person name="Baker D."/>
            <person name="Gharbi K."/>
            <person name="Hall N."/>
            <person name="Watson M."/>
            <person name="Adriaenssens E.M."/>
            <person name="Foster-Nyarko E."/>
            <person name="Jarju S."/>
            <person name="Secka A."/>
            <person name="Antonio M."/>
            <person name="Oren A."/>
            <person name="Chaudhuri R.R."/>
            <person name="La Ragione R."/>
            <person name="Hildebrand F."/>
            <person name="Pallen M.J."/>
        </authorList>
    </citation>
    <scope>NUCLEOTIDE SEQUENCE</scope>
    <source>
        <strain evidence="10">CHK152-2871</strain>
    </source>
</reference>
<dbReference type="CDD" id="cd01556">
    <property type="entry name" value="EPSP_synthase"/>
    <property type="match status" value="1"/>
</dbReference>
<organism evidence="10 11">
    <name type="scientific">Candidatus Galligastranaerophilus intestinavium</name>
    <dbReference type="NCBI Taxonomy" id="2840836"/>
    <lineage>
        <taxon>Bacteria</taxon>
        <taxon>Candidatus Galligastranaerophilus</taxon>
    </lineage>
</organism>
<feature type="binding site" evidence="8">
    <location>
        <position position="23"/>
    </location>
    <ligand>
        <name>3-phosphoshikimate</name>
        <dbReference type="ChEBI" id="CHEBI:145989"/>
    </ligand>
</feature>
<dbReference type="InterPro" id="IPR001986">
    <property type="entry name" value="Enolpyruvate_Tfrase_dom"/>
</dbReference>
<dbReference type="SUPFAM" id="SSF55205">
    <property type="entry name" value="EPT/RTPC-like"/>
    <property type="match status" value="1"/>
</dbReference>
<feature type="binding site" evidence="8">
    <location>
        <position position="344"/>
    </location>
    <ligand>
        <name>3-phosphoshikimate</name>
        <dbReference type="ChEBI" id="CHEBI:145989"/>
    </ligand>
</feature>
<accession>A0A9D1FI15</accession>
<dbReference type="Pfam" id="PF00275">
    <property type="entry name" value="EPSP_synthase"/>
    <property type="match status" value="1"/>
</dbReference>
<dbReference type="InterPro" id="IPR006264">
    <property type="entry name" value="EPSP_synthase"/>
</dbReference>
<feature type="binding site" evidence="8">
    <location>
        <position position="28"/>
    </location>
    <ligand>
        <name>3-phosphoshikimate</name>
        <dbReference type="ChEBI" id="CHEBI:145989"/>
    </ligand>
</feature>
<feature type="binding site" evidence="8">
    <location>
        <position position="94"/>
    </location>
    <ligand>
        <name>phosphoenolpyruvate</name>
        <dbReference type="ChEBI" id="CHEBI:58702"/>
    </ligand>
</feature>
<dbReference type="FunFam" id="3.65.10.10:FF:000005">
    <property type="entry name" value="3-phosphoshikimate 1-carboxyvinyltransferase"/>
    <property type="match status" value="1"/>
</dbReference>
<keyword evidence="3 8" id="KW-0963">Cytoplasm</keyword>
<dbReference type="HAMAP" id="MF_00210">
    <property type="entry name" value="EPSP_synth"/>
    <property type="match status" value="1"/>
</dbReference>
<evidence type="ECO:0000256" key="4">
    <source>
        <dbReference type="ARBA" id="ARBA00022605"/>
    </source>
</evidence>
<feature type="binding site" evidence="8">
    <location>
        <position position="317"/>
    </location>
    <ligand>
        <name>3-phosphoshikimate</name>
        <dbReference type="ChEBI" id="CHEBI:145989"/>
    </ligand>
</feature>
<comment type="subunit">
    <text evidence="8">Monomer.</text>
</comment>
<dbReference type="Gene3D" id="3.65.10.10">
    <property type="entry name" value="Enolpyruvate transferase domain"/>
    <property type="match status" value="2"/>
</dbReference>
<comment type="catalytic activity">
    <reaction evidence="7">
        <text>3-phosphoshikimate + phosphoenolpyruvate = 5-O-(1-carboxyvinyl)-3-phosphoshikimate + phosphate</text>
        <dbReference type="Rhea" id="RHEA:21256"/>
        <dbReference type="ChEBI" id="CHEBI:43474"/>
        <dbReference type="ChEBI" id="CHEBI:57701"/>
        <dbReference type="ChEBI" id="CHEBI:58702"/>
        <dbReference type="ChEBI" id="CHEBI:145989"/>
        <dbReference type="EC" id="2.5.1.19"/>
    </reaction>
    <physiologicalReaction direction="left-to-right" evidence="7">
        <dbReference type="Rhea" id="RHEA:21257"/>
    </physiologicalReaction>
</comment>
<comment type="function">
    <text evidence="8">Catalyzes the transfer of the enolpyruvyl moiety of phosphoenolpyruvate (PEP) to the 5-hydroxyl of shikimate-3-phosphate (S3P) to produce enolpyruvyl shikimate-3-phosphate and inorganic phosphate.</text>
</comment>
<dbReference type="GO" id="GO:0008652">
    <property type="term" value="P:amino acid biosynthetic process"/>
    <property type="evidence" value="ECO:0007669"/>
    <property type="project" value="UniProtKB-KW"/>
</dbReference>
<evidence type="ECO:0000256" key="6">
    <source>
        <dbReference type="ARBA" id="ARBA00023141"/>
    </source>
</evidence>
<evidence type="ECO:0000256" key="8">
    <source>
        <dbReference type="HAMAP-Rule" id="MF_00210"/>
    </source>
</evidence>
<gene>
    <name evidence="8 10" type="primary">aroA</name>
    <name evidence="10" type="ORF">IAA86_03725</name>
</gene>
<comment type="pathway">
    <text evidence="1 8">Metabolic intermediate biosynthesis; chorismate biosynthesis; chorismate from D-erythrose 4-phosphate and phosphoenolpyruvate: step 6/7.</text>
</comment>
<feature type="binding site" evidence="8">
    <location>
        <position position="23"/>
    </location>
    <ligand>
        <name>phosphoenolpyruvate</name>
        <dbReference type="ChEBI" id="CHEBI:58702"/>
    </ligand>
</feature>
<evidence type="ECO:0000259" key="9">
    <source>
        <dbReference type="Pfam" id="PF00275"/>
    </source>
</evidence>
<sequence>MKDIISKKQVNGLKGVITIPPDKSISHRSLIFGALCEGKIKISNFSFAQDCRATLEIVKALGCGVVFSDERLLILTSPKTLCAPSKTLDCGNSGTSMRLLAGLLSGYNFKSILTGDKSLSKRPMKRVIEPLSLMGAKIKSNDFKAPLEITGGKLNPIEYFSPISSAQVKSCILLAGVNTIGETTVCEKTLSRNHSERMFEYLGANIQTGHSENGFYTKIQKSKLIPKDIEIAGDISSAAFFMVMAAIVPNSEIIIKNVGINLTRTGILDVFDKMNVTYEILDKKTVSNEEVADIKVLYSPDLKGCDISGDIIPRLIDELPVIAVLAAAADGQTVVKNAQDLRNKESDRISSLACGLKKIGIDIVETDDGFIINGDKNNFLGNVELDTYFDHRLAMSFFVAGLLCKNEILIKDFNWVNTSFPEFLKLFTKISA</sequence>
<feature type="binding site" evidence="8">
    <location>
        <position position="122"/>
    </location>
    <ligand>
        <name>phosphoenolpyruvate</name>
        <dbReference type="ChEBI" id="CHEBI:58702"/>
    </ligand>
</feature>
<proteinExistence type="inferred from homology"/>
<evidence type="ECO:0000256" key="5">
    <source>
        <dbReference type="ARBA" id="ARBA00022679"/>
    </source>
</evidence>
<dbReference type="GO" id="GO:0009423">
    <property type="term" value="P:chorismate biosynthetic process"/>
    <property type="evidence" value="ECO:0007669"/>
    <property type="project" value="UniProtKB-UniRule"/>
</dbReference>
<dbReference type="PROSITE" id="PS00885">
    <property type="entry name" value="EPSP_SYNTHASE_2"/>
    <property type="match status" value="1"/>
</dbReference>
<comment type="similarity">
    <text evidence="2 8">Belongs to the EPSP synthase family.</text>
</comment>
<dbReference type="PROSITE" id="PS00104">
    <property type="entry name" value="EPSP_SYNTHASE_1"/>
    <property type="match status" value="1"/>
</dbReference>
<protein>
    <recommendedName>
        <fullName evidence="8">3-phosphoshikimate 1-carboxyvinyltransferase</fullName>
        <ecNumber evidence="8">2.5.1.19</ecNumber>
    </recommendedName>
    <alternativeName>
        <fullName evidence="8">5-enolpyruvylshikimate-3-phosphate synthase</fullName>
        <shortName evidence="8">EPSP synthase</shortName>
        <shortName evidence="8">EPSPS</shortName>
    </alternativeName>
</protein>
<comment type="caution">
    <text evidence="10">The sequence shown here is derived from an EMBL/GenBank/DDBJ whole genome shotgun (WGS) entry which is preliminary data.</text>
</comment>
<dbReference type="GO" id="GO:0005737">
    <property type="term" value="C:cytoplasm"/>
    <property type="evidence" value="ECO:0007669"/>
    <property type="project" value="UniProtKB-SubCell"/>
</dbReference>
<feature type="binding site" evidence="8">
    <location>
        <position position="165"/>
    </location>
    <ligand>
        <name>3-phosphoshikimate</name>
        <dbReference type="ChEBI" id="CHEBI:145989"/>
    </ligand>
</feature>
<evidence type="ECO:0000313" key="11">
    <source>
        <dbReference type="Proteomes" id="UP000886865"/>
    </source>
</evidence>
<evidence type="ECO:0000256" key="7">
    <source>
        <dbReference type="ARBA" id="ARBA00044633"/>
    </source>
</evidence>
<feature type="active site" description="Proton acceptor" evidence="8">
    <location>
        <position position="317"/>
    </location>
</feature>
<keyword evidence="5 8" id="KW-0808">Transferase</keyword>
<evidence type="ECO:0000256" key="3">
    <source>
        <dbReference type="ARBA" id="ARBA00022490"/>
    </source>
</evidence>
<feature type="binding site" evidence="8">
    <location>
        <position position="392"/>
    </location>
    <ligand>
        <name>phosphoenolpyruvate</name>
        <dbReference type="ChEBI" id="CHEBI:58702"/>
    </ligand>
</feature>
<dbReference type="GO" id="GO:0003866">
    <property type="term" value="F:3-phosphoshikimate 1-carboxyvinyltransferase activity"/>
    <property type="evidence" value="ECO:0007669"/>
    <property type="project" value="UniProtKB-UniRule"/>
</dbReference>
<feature type="binding site" evidence="8">
    <location>
        <position position="24"/>
    </location>
    <ligand>
        <name>3-phosphoshikimate</name>
        <dbReference type="ChEBI" id="CHEBI:145989"/>
    </ligand>
</feature>
<reference evidence="10" key="1">
    <citation type="submission" date="2020-10" db="EMBL/GenBank/DDBJ databases">
        <authorList>
            <person name="Gilroy R."/>
        </authorList>
    </citation>
    <scope>NUCLEOTIDE SEQUENCE</scope>
    <source>
        <strain evidence="10">CHK152-2871</strain>
    </source>
</reference>
<dbReference type="PANTHER" id="PTHR21090">
    <property type="entry name" value="AROM/DEHYDROQUINATE SYNTHASE"/>
    <property type="match status" value="1"/>
</dbReference>
<feature type="binding site" evidence="8">
    <location>
        <position position="167"/>
    </location>
    <ligand>
        <name>phosphoenolpyruvate</name>
        <dbReference type="ChEBI" id="CHEBI:58702"/>
    </ligand>
</feature>
<evidence type="ECO:0000256" key="2">
    <source>
        <dbReference type="ARBA" id="ARBA00009948"/>
    </source>
</evidence>
<dbReference type="NCBIfam" id="TIGR01356">
    <property type="entry name" value="aroA"/>
    <property type="match status" value="1"/>
</dbReference>
<evidence type="ECO:0000256" key="1">
    <source>
        <dbReference type="ARBA" id="ARBA00004811"/>
    </source>
</evidence>
<comment type="subcellular location">
    <subcellularLocation>
        <location evidence="8">Cytoplasm</location>
    </subcellularLocation>
</comment>
<feature type="binding site" evidence="8">
    <location>
        <position position="348"/>
    </location>
    <ligand>
        <name>phosphoenolpyruvate</name>
        <dbReference type="ChEBI" id="CHEBI:58702"/>
    </ligand>
</feature>
<comment type="caution">
    <text evidence="8">Lacks conserved residue(s) required for the propagation of feature annotation.</text>
</comment>
<name>A0A9D1FI15_9BACT</name>
<dbReference type="PIRSF" id="PIRSF000505">
    <property type="entry name" value="EPSPS"/>
    <property type="match status" value="1"/>
</dbReference>
<dbReference type="InterPro" id="IPR023193">
    <property type="entry name" value="EPSP_synthase_CS"/>
</dbReference>
<dbReference type="InterPro" id="IPR013792">
    <property type="entry name" value="RNA3'P_cycl/enolpyr_Trfase_a/b"/>
</dbReference>
<dbReference type="EMBL" id="DVJQ01000032">
    <property type="protein sequence ID" value="HIS74113.1"/>
    <property type="molecule type" value="Genomic_DNA"/>
</dbReference>
<feature type="binding site" evidence="8">
    <location>
        <position position="167"/>
    </location>
    <ligand>
        <name>3-phosphoshikimate</name>
        <dbReference type="ChEBI" id="CHEBI:145989"/>
    </ligand>
</feature>